<dbReference type="RefSeq" id="WP_090479885.1">
    <property type="nucleotide sequence ID" value="NZ_LT629710.1"/>
</dbReference>
<keyword evidence="2 3" id="KW-0690">Ribosome biogenesis</keyword>
<evidence type="ECO:0000259" key="5">
    <source>
        <dbReference type="Pfam" id="PF02576"/>
    </source>
</evidence>
<evidence type="ECO:0000313" key="6">
    <source>
        <dbReference type="EMBL" id="SDP41996.1"/>
    </source>
</evidence>
<keyword evidence="7" id="KW-1185">Reference proteome</keyword>
<reference evidence="6 7" key="1">
    <citation type="submission" date="2016-10" db="EMBL/GenBank/DDBJ databases">
        <authorList>
            <person name="de Groot N.N."/>
        </authorList>
    </citation>
    <scope>NUCLEOTIDE SEQUENCE [LARGE SCALE GENOMIC DNA]</scope>
    <source>
        <strain evidence="7">P4-7,KCTC 19426,CECT 7604</strain>
    </source>
</reference>
<evidence type="ECO:0000256" key="2">
    <source>
        <dbReference type="ARBA" id="ARBA00022517"/>
    </source>
</evidence>
<dbReference type="AlphaFoldDB" id="A0A1H0SLH5"/>
<sequence length="209" mass="22504">MASADQAKLREVVDAVAAKAGYDVEEMTVVAAGRRRLLRVVIDSDSGVDLDDAAGVSRDISARLDELDAADPMGAMAYTLEVTSPGIGRPLTLPRHFRRARGRLLALTRTDGTSMTARVLRAGDTELELLTGRSGLEPLTLSYGTIAKARVEVEFSAPSVAVLARLGPETAEKFSQADVEADEGLDDELDDEAELDADQQDEEEDEEER</sequence>
<evidence type="ECO:0000256" key="4">
    <source>
        <dbReference type="SAM" id="MobiDB-lite"/>
    </source>
</evidence>
<dbReference type="Pfam" id="PF02576">
    <property type="entry name" value="RimP_N"/>
    <property type="match status" value="1"/>
</dbReference>
<comment type="similarity">
    <text evidence="3">Belongs to the RimP family.</text>
</comment>
<evidence type="ECO:0000256" key="1">
    <source>
        <dbReference type="ARBA" id="ARBA00022490"/>
    </source>
</evidence>
<dbReference type="InterPro" id="IPR028989">
    <property type="entry name" value="RimP_N"/>
</dbReference>
<evidence type="ECO:0000313" key="7">
    <source>
        <dbReference type="Proteomes" id="UP000198741"/>
    </source>
</evidence>
<feature type="region of interest" description="Disordered" evidence="4">
    <location>
        <begin position="171"/>
        <end position="209"/>
    </location>
</feature>
<organism evidence="6 7">
    <name type="scientific">Nakamurella panacisegetis</name>
    <dbReference type="NCBI Taxonomy" id="1090615"/>
    <lineage>
        <taxon>Bacteria</taxon>
        <taxon>Bacillati</taxon>
        <taxon>Actinomycetota</taxon>
        <taxon>Actinomycetes</taxon>
        <taxon>Nakamurellales</taxon>
        <taxon>Nakamurellaceae</taxon>
        <taxon>Nakamurella</taxon>
    </lineage>
</organism>
<proteinExistence type="inferred from homology"/>
<evidence type="ECO:0000256" key="3">
    <source>
        <dbReference type="HAMAP-Rule" id="MF_01077"/>
    </source>
</evidence>
<dbReference type="GO" id="GO:0005829">
    <property type="term" value="C:cytosol"/>
    <property type="evidence" value="ECO:0007669"/>
    <property type="project" value="TreeGrafter"/>
</dbReference>
<gene>
    <name evidence="3" type="primary">rimP</name>
    <name evidence="6" type="ORF">SAMN04515671_4146</name>
</gene>
<comment type="subcellular location">
    <subcellularLocation>
        <location evidence="3">Cytoplasm</location>
    </subcellularLocation>
</comment>
<dbReference type="NCBIfam" id="NF000930">
    <property type="entry name" value="PRK00092.2-2"/>
    <property type="match status" value="1"/>
</dbReference>
<dbReference type="EMBL" id="LT629710">
    <property type="protein sequence ID" value="SDP41996.1"/>
    <property type="molecule type" value="Genomic_DNA"/>
</dbReference>
<keyword evidence="1 3" id="KW-0963">Cytoplasm</keyword>
<dbReference type="OrthoDB" id="9805006at2"/>
<dbReference type="GO" id="GO:0006412">
    <property type="term" value="P:translation"/>
    <property type="evidence" value="ECO:0007669"/>
    <property type="project" value="TreeGrafter"/>
</dbReference>
<dbReference type="SUPFAM" id="SSF75420">
    <property type="entry name" value="YhbC-like, N-terminal domain"/>
    <property type="match status" value="1"/>
</dbReference>
<name>A0A1H0SLH5_9ACTN</name>
<dbReference type="PANTHER" id="PTHR33867:SF1">
    <property type="entry name" value="RIBOSOME MATURATION FACTOR RIMP"/>
    <property type="match status" value="1"/>
</dbReference>
<dbReference type="PANTHER" id="PTHR33867">
    <property type="entry name" value="RIBOSOME MATURATION FACTOR RIMP"/>
    <property type="match status" value="1"/>
</dbReference>
<dbReference type="GO" id="GO:0000028">
    <property type="term" value="P:ribosomal small subunit assembly"/>
    <property type="evidence" value="ECO:0007669"/>
    <property type="project" value="TreeGrafter"/>
</dbReference>
<dbReference type="Proteomes" id="UP000198741">
    <property type="component" value="Chromosome I"/>
</dbReference>
<dbReference type="HAMAP" id="MF_01077">
    <property type="entry name" value="RimP"/>
    <property type="match status" value="1"/>
</dbReference>
<feature type="domain" description="Ribosome maturation factor RimP N-terminal" evidence="5">
    <location>
        <begin position="13"/>
        <end position="87"/>
    </location>
</feature>
<dbReference type="InterPro" id="IPR035956">
    <property type="entry name" value="RimP_N_sf"/>
</dbReference>
<protein>
    <recommendedName>
        <fullName evidence="3">Ribosome maturation factor RimP</fullName>
    </recommendedName>
</protein>
<dbReference type="InterPro" id="IPR003728">
    <property type="entry name" value="Ribosome_maturation_RimP"/>
</dbReference>
<dbReference type="STRING" id="1090615.SAMN04515671_4146"/>
<accession>A0A1H0SLH5</accession>
<comment type="function">
    <text evidence="3">Required for maturation of 30S ribosomal subunits.</text>
</comment>
<feature type="compositionally biased region" description="Acidic residues" evidence="4">
    <location>
        <begin position="179"/>
        <end position="209"/>
    </location>
</feature>
<dbReference type="Gene3D" id="3.30.300.70">
    <property type="entry name" value="RimP-like superfamily, N-terminal"/>
    <property type="match status" value="1"/>
</dbReference>